<dbReference type="HOGENOM" id="CLU_010194_2_6_1"/>
<dbReference type="Gene3D" id="3.40.50.720">
    <property type="entry name" value="NAD(P)-binding Rossmann-like Domain"/>
    <property type="match status" value="1"/>
</dbReference>
<dbReference type="AlphaFoldDB" id="B8LUA0"/>
<dbReference type="SUPFAM" id="SSF51735">
    <property type="entry name" value="NAD(P)-binding Rossmann-fold domains"/>
    <property type="match status" value="1"/>
</dbReference>
<dbReference type="PANTHER" id="PTHR43669:SF15">
    <property type="entry name" value="OXIDOREDUCTASE, SHORT-CHAIN DEHYDROGENASE_REDUCTASE FAMILY (AFU_ORTHOLOGUE AFUA_1G01330)"/>
    <property type="match status" value="1"/>
</dbReference>
<evidence type="ECO:0000313" key="4">
    <source>
        <dbReference type="EMBL" id="EED22572.1"/>
    </source>
</evidence>
<proteinExistence type="inferred from homology"/>
<keyword evidence="3" id="KW-0560">Oxidoreductase</keyword>
<evidence type="ECO:0000256" key="2">
    <source>
        <dbReference type="ARBA" id="ARBA00022857"/>
    </source>
</evidence>
<dbReference type="PhylomeDB" id="B8LUA0"/>
<dbReference type="OMA" id="VDCLFLN"/>
<comment type="similarity">
    <text evidence="1">Belongs to the short-chain dehydrogenases/reductases (SDR) family.</text>
</comment>
<dbReference type="Pfam" id="PF00106">
    <property type="entry name" value="adh_short"/>
    <property type="match status" value="1"/>
</dbReference>
<reference evidence="5" key="1">
    <citation type="journal article" date="2015" name="Genome Announc.">
        <title>Genome sequence of the AIDS-associated pathogen Penicillium marneffei (ATCC18224) and its near taxonomic relative Talaromyces stipitatus (ATCC10500).</title>
        <authorList>
            <person name="Nierman W.C."/>
            <person name="Fedorova-Abrams N.D."/>
            <person name="Andrianopoulos A."/>
        </authorList>
    </citation>
    <scope>NUCLEOTIDE SEQUENCE [LARGE SCALE GENOMIC DNA]</scope>
    <source>
        <strain evidence="5">ATCC 10500 / CBS 375.48 / QM 6759 / NRRL 1006</strain>
    </source>
</reference>
<dbReference type="InterPro" id="IPR002347">
    <property type="entry name" value="SDR_fam"/>
</dbReference>
<sequence length="267" mass="29440">MGFQYKHALVVGATSGIGLALTERLLHDGVSVTAVGRRKDRLDEIVRKYGERNTSAVRMDISKLDNIAQFAESVITAHPDLDCIFLNAGIQSKINLADSTQFDLEEFQQQILVNFTSIVALTHAFLPFLQGKNSPTSIVFTGSNFAFIPAAPLPAYSCSKAALNAFVLSLREQLQDSTVKVVEVSPPAVQTELHDYLGAEMGREIGMPLDEYVDITYKRLVAGEDQIIVGSIGPPEIFHDIIRHRRMLSTNLAQMMRYQIVAGQDTD</sequence>
<protein>
    <submittedName>
        <fullName evidence="4">Oxidoreductase, short-chain dehydrogenase/reductase family</fullName>
    </submittedName>
</protein>
<dbReference type="InterPro" id="IPR020904">
    <property type="entry name" value="Sc_DH/Rdtase_CS"/>
</dbReference>
<dbReference type="InterPro" id="IPR036291">
    <property type="entry name" value="NAD(P)-bd_dom_sf"/>
</dbReference>
<keyword evidence="2" id="KW-0521">NADP</keyword>
<dbReference type="VEuPathDB" id="FungiDB:TSTA_060640"/>
<keyword evidence="5" id="KW-1185">Reference proteome</keyword>
<dbReference type="Proteomes" id="UP000001745">
    <property type="component" value="Unassembled WGS sequence"/>
</dbReference>
<evidence type="ECO:0000313" key="5">
    <source>
        <dbReference type="Proteomes" id="UP000001745"/>
    </source>
</evidence>
<accession>B8LUA0</accession>
<evidence type="ECO:0000256" key="3">
    <source>
        <dbReference type="ARBA" id="ARBA00023002"/>
    </source>
</evidence>
<name>B8LUA0_TALSN</name>
<dbReference type="RefSeq" id="XP_002339959.1">
    <property type="nucleotide sequence ID" value="XM_002339918.1"/>
</dbReference>
<dbReference type="PANTHER" id="PTHR43669">
    <property type="entry name" value="5-KETO-D-GLUCONATE 5-REDUCTASE"/>
    <property type="match status" value="1"/>
</dbReference>
<evidence type="ECO:0000256" key="1">
    <source>
        <dbReference type="ARBA" id="ARBA00006484"/>
    </source>
</evidence>
<dbReference type="EMBL" id="EQ962652">
    <property type="protein sequence ID" value="EED22572.1"/>
    <property type="molecule type" value="Genomic_DNA"/>
</dbReference>
<dbReference type="InParanoid" id="B8LUA0"/>
<dbReference type="OrthoDB" id="37659at2759"/>
<gene>
    <name evidence="4" type="ORF">TSTA_060640</name>
</gene>
<dbReference type="GO" id="GO:0016491">
    <property type="term" value="F:oxidoreductase activity"/>
    <property type="evidence" value="ECO:0007669"/>
    <property type="project" value="UniProtKB-KW"/>
</dbReference>
<dbReference type="STRING" id="441959.B8LUA0"/>
<dbReference type="GeneID" id="8108541"/>
<dbReference type="eggNOG" id="KOG1204">
    <property type="taxonomic scope" value="Eukaryota"/>
</dbReference>
<organism evidence="4 5">
    <name type="scientific">Talaromyces stipitatus (strain ATCC 10500 / CBS 375.48 / QM 6759 / NRRL 1006)</name>
    <name type="common">Penicillium stipitatum</name>
    <dbReference type="NCBI Taxonomy" id="441959"/>
    <lineage>
        <taxon>Eukaryota</taxon>
        <taxon>Fungi</taxon>
        <taxon>Dikarya</taxon>
        <taxon>Ascomycota</taxon>
        <taxon>Pezizomycotina</taxon>
        <taxon>Eurotiomycetes</taxon>
        <taxon>Eurotiomycetidae</taxon>
        <taxon>Eurotiales</taxon>
        <taxon>Trichocomaceae</taxon>
        <taxon>Talaromyces</taxon>
        <taxon>Talaromyces sect. Talaromyces</taxon>
    </lineage>
</organism>
<dbReference type="PRINTS" id="PR00081">
    <property type="entry name" value="GDHRDH"/>
</dbReference>
<dbReference type="PROSITE" id="PS00061">
    <property type="entry name" value="ADH_SHORT"/>
    <property type="match status" value="1"/>
</dbReference>